<dbReference type="PANTHER" id="PTHR47756">
    <property type="entry name" value="BLL6612 PROTEIN-RELATED"/>
    <property type="match status" value="1"/>
</dbReference>
<evidence type="ECO:0000313" key="3">
    <source>
        <dbReference type="EMBL" id="CAA9523291.1"/>
    </source>
</evidence>
<sequence length="405" mass="43751">MTDTLESVFRAERAAILAVLARRLGDLELAEDAFQDALARAAARWPADGVPGRPGAWLTVVAWRSALDRRRREHPRGAEQELEDLPGAERAWTDLPVEDDRLALILACCHPALAPEDRVALTLRHVVGLTDREVAAGFVVATAAMTKRLVRARRKLRDAGISFALPLRDELPSRMDAARAVITLVFSQGYLSGGDGPPIRDELCDEAAWLAEQLLELRPEDPETIGLLAMILLHAARRPARLDARGGLVAFADQDPGRWDRAALERARALLARTGHSPPGPYRLQAAIAAVQTFAAADGRPVPWHHVDRLYAALARQAPTPVVDVNRAVAAGHARGPRAGLAILAEVEAGGRLRHYAPFHAARADLLERAGRPGPAAEAWARAIGCADNPSQRARLAQLARQSGA</sequence>
<protein>
    <submittedName>
        <fullName evidence="3">RNA polymerase sigma-70 factor, ECF subfamily</fullName>
    </submittedName>
</protein>
<dbReference type="InterPro" id="IPR007627">
    <property type="entry name" value="RNA_pol_sigma70_r2"/>
</dbReference>
<proteinExistence type="predicted"/>
<dbReference type="Gene3D" id="1.10.10.10">
    <property type="entry name" value="Winged helix-like DNA-binding domain superfamily/Winged helix DNA-binding domain"/>
    <property type="match status" value="1"/>
</dbReference>
<dbReference type="SUPFAM" id="SSF88659">
    <property type="entry name" value="Sigma3 and sigma4 domains of RNA polymerase sigma factors"/>
    <property type="match status" value="1"/>
</dbReference>
<feature type="domain" description="DUF6596" evidence="2">
    <location>
        <begin position="174"/>
        <end position="273"/>
    </location>
</feature>
<dbReference type="Gene3D" id="1.10.1740.10">
    <property type="match status" value="1"/>
</dbReference>
<reference evidence="3" key="1">
    <citation type="submission" date="2020-02" db="EMBL/GenBank/DDBJ databases">
        <authorList>
            <person name="Meier V. D."/>
        </authorList>
    </citation>
    <scope>NUCLEOTIDE SEQUENCE</scope>
    <source>
        <strain evidence="3">AVDCRST_MAG13</strain>
    </source>
</reference>
<dbReference type="Pfam" id="PF04542">
    <property type="entry name" value="Sigma70_r2"/>
    <property type="match status" value="1"/>
</dbReference>
<dbReference type="InterPro" id="IPR013324">
    <property type="entry name" value="RNA_pol_sigma_r3/r4-like"/>
</dbReference>
<dbReference type="SUPFAM" id="SSF88946">
    <property type="entry name" value="Sigma2 domain of RNA polymerase sigma factors"/>
    <property type="match status" value="1"/>
</dbReference>
<dbReference type="InterPro" id="IPR046531">
    <property type="entry name" value="DUF6596"/>
</dbReference>
<evidence type="ECO:0000259" key="2">
    <source>
        <dbReference type="Pfam" id="PF20239"/>
    </source>
</evidence>
<dbReference type="EMBL" id="CADCVO010000553">
    <property type="protein sequence ID" value="CAA9523291.1"/>
    <property type="molecule type" value="Genomic_DNA"/>
</dbReference>
<dbReference type="InterPro" id="IPR036388">
    <property type="entry name" value="WH-like_DNA-bd_sf"/>
</dbReference>
<dbReference type="GO" id="GO:0003700">
    <property type="term" value="F:DNA-binding transcription factor activity"/>
    <property type="evidence" value="ECO:0007669"/>
    <property type="project" value="InterPro"/>
</dbReference>
<gene>
    <name evidence="3" type="ORF">AVDCRST_MAG13-3532</name>
</gene>
<dbReference type="Pfam" id="PF20239">
    <property type="entry name" value="DUF6596"/>
    <property type="match status" value="1"/>
</dbReference>
<accession>A0A6J4TH54</accession>
<feature type="domain" description="RNA polymerase sigma-70 region 2" evidence="1">
    <location>
        <begin position="9"/>
        <end position="73"/>
    </location>
</feature>
<dbReference type="AlphaFoldDB" id="A0A6J4TH54"/>
<name>A0A6J4TH54_9ACTN</name>
<evidence type="ECO:0000259" key="1">
    <source>
        <dbReference type="Pfam" id="PF04542"/>
    </source>
</evidence>
<organism evidence="3">
    <name type="scientific">uncultured Solirubrobacteraceae bacterium</name>
    <dbReference type="NCBI Taxonomy" id="1162706"/>
    <lineage>
        <taxon>Bacteria</taxon>
        <taxon>Bacillati</taxon>
        <taxon>Actinomycetota</taxon>
        <taxon>Thermoleophilia</taxon>
        <taxon>Solirubrobacterales</taxon>
        <taxon>Solirubrobacteraceae</taxon>
        <taxon>environmental samples</taxon>
    </lineage>
</organism>
<dbReference type="PANTHER" id="PTHR47756:SF2">
    <property type="entry name" value="BLL6612 PROTEIN"/>
    <property type="match status" value="1"/>
</dbReference>
<dbReference type="GO" id="GO:0006352">
    <property type="term" value="P:DNA-templated transcription initiation"/>
    <property type="evidence" value="ECO:0007669"/>
    <property type="project" value="InterPro"/>
</dbReference>
<dbReference type="InterPro" id="IPR013325">
    <property type="entry name" value="RNA_pol_sigma_r2"/>
</dbReference>